<gene>
    <name evidence="1" type="ORF">S12H4_21358</name>
</gene>
<protein>
    <submittedName>
        <fullName evidence="1">Uncharacterized protein</fullName>
    </submittedName>
</protein>
<comment type="caution">
    <text evidence="1">The sequence shown here is derived from an EMBL/GenBank/DDBJ whole genome shotgun (WGS) entry which is preliminary data.</text>
</comment>
<feature type="non-terminal residue" evidence="1">
    <location>
        <position position="1"/>
    </location>
</feature>
<proteinExistence type="predicted"/>
<evidence type="ECO:0000313" key="1">
    <source>
        <dbReference type="EMBL" id="GAI82711.1"/>
    </source>
</evidence>
<sequence length="44" mass="5371">TDGRSLDIRPAILYREQDWTKHICWMGQMLRFMSMMLLEELLEI</sequence>
<dbReference type="AlphaFoldDB" id="X1SU96"/>
<organism evidence="1">
    <name type="scientific">marine sediment metagenome</name>
    <dbReference type="NCBI Taxonomy" id="412755"/>
    <lineage>
        <taxon>unclassified sequences</taxon>
        <taxon>metagenomes</taxon>
        <taxon>ecological metagenomes</taxon>
    </lineage>
</organism>
<accession>X1SU96</accession>
<reference evidence="1" key="1">
    <citation type="journal article" date="2014" name="Front. Microbiol.">
        <title>High frequency of phylogenetically diverse reductive dehalogenase-homologous genes in deep subseafloor sedimentary metagenomes.</title>
        <authorList>
            <person name="Kawai M."/>
            <person name="Futagami T."/>
            <person name="Toyoda A."/>
            <person name="Takaki Y."/>
            <person name="Nishi S."/>
            <person name="Hori S."/>
            <person name="Arai W."/>
            <person name="Tsubouchi T."/>
            <person name="Morono Y."/>
            <person name="Uchiyama I."/>
            <person name="Ito T."/>
            <person name="Fujiyama A."/>
            <person name="Inagaki F."/>
            <person name="Takami H."/>
        </authorList>
    </citation>
    <scope>NUCLEOTIDE SEQUENCE</scope>
    <source>
        <strain evidence="1">Expedition CK06-06</strain>
    </source>
</reference>
<name>X1SU96_9ZZZZ</name>
<dbReference type="EMBL" id="BARW01010974">
    <property type="protein sequence ID" value="GAI82711.1"/>
    <property type="molecule type" value="Genomic_DNA"/>
</dbReference>